<feature type="transmembrane region" description="Helical" evidence="1">
    <location>
        <begin position="162"/>
        <end position="188"/>
    </location>
</feature>
<feature type="transmembrane region" description="Helical" evidence="1">
    <location>
        <begin position="48"/>
        <end position="65"/>
    </location>
</feature>
<proteinExistence type="predicted"/>
<feature type="transmembrane region" description="Helical" evidence="1">
    <location>
        <begin position="397"/>
        <end position="421"/>
    </location>
</feature>
<dbReference type="Proteomes" id="UP000230108">
    <property type="component" value="Unassembled WGS sequence"/>
</dbReference>
<evidence type="ECO:0000313" key="2">
    <source>
        <dbReference type="EMBL" id="PIY69240.1"/>
    </source>
</evidence>
<dbReference type="EMBL" id="PFLF01000042">
    <property type="protein sequence ID" value="PIY69240.1"/>
    <property type="molecule type" value="Genomic_DNA"/>
</dbReference>
<keyword evidence="1" id="KW-1133">Transmembrane helix</keyword>
<reference evidence="3" key="1">
    <citation type="submission" date="2017-09" db="EMBL/GenBank/DDBJ databases">
        <title>Depth-based differentiation of microbial function through sediment-hosted aquifers and enrichment of novel symbionts in the deep terrestrial subsurface.</title>
        <authorList>
            <person name="Probst A.J."/>
            <person name="Ladd B."/>
            <person name="Jarett J.K."/>
            <person name="Geller-Mcgrath D.E."/>
            <person name="Sieber C.M.K."/>
            <person name="Emerson J.B."/>
            <person name="Anantharaman K."/>
            <person name="Thomas B.C."/>
            <person name="Malmstrom R."/>
            <person name="Stieglmeier M."/>
            <person name="Klingl A."/>
            <person name="Woyke T."/>
            <person name="Ryan C.M."/>
            <person name="Banfield J.F."/>
        </authorList>
    </citation>
    <scope>NUCLEOTIDE SEQUENCE [LARGE SCALE GENOMIC DNA]</scope>
</reference>
<name>A0A2M7QEC6_9BACT</name>
<keyword evidence="1" id="KW-0472">Membrane</keyword>
<feature type="transmembrane region" description="Helical" evidence="1">
    <location>
        <begin position="240"/>
        <end position="258"/>
    </location>
</feature>
<sequence>MKKLHLLLFVLLSFIAGVFSFLFVHFTSDNIMLFTASRLFEAQWLRKGIFPFFVPNMYGGIPFAFDLGIPNFHPFNLLFLLPYPWSYLLFVGLMTLLFLIGFYLLFHALSKDKDYSVILVIILFFSGSGFIRLANPTVYAVIAHMGLFMYSLLLLKENNRKSWVLALISGILLTLSGQFPIVLFGYLLGFLVGYLGKIPWRRLVLFYVILFGLMSWYFILSLPLNLSSTRMTGSNEYSKIGNLHILHPISFLFPYLFGEVQNGSRWFMDIPYQTYLSLISMQFAFIVVWKAKLQDKIILAILYISALGLVHIPLLRGAVQLYIVIHIYVLILMAQNRKTLMKVLSKLANVRLVIVMLVCSLLLFLLLQTSLFSQAFLFLYHLVKKNAVSLYYDAPTIQAVGVLISHNFLVIAFVSICLYFLNKYPKKIWVIIALMIMSEGIIFNYLQMYFIPTRLISEKRALPTVLDTNNYRIQSAADTIPYFGYFVYQENISLRPPFSKEKTIFTGNEQKTSSYLSTIFSYIPSSWSQVAGVNSIQGYSTFTPKKVCDYFSKPSNDWKEEYKYITDKNPLFGIKVENLCINSIETSRVTLNDPRWAKLGVRYFISDRPLKNYKLIYKDNRYFYENEKAPSIYRYIDKAGRGEMAIPVYVDPNQMRFEIKPGNVGKKLVVIINPDGFVVKQNGREIRSERSDFELTVPVTETGMMTIYYSPIFHLQQTIDGLVRKSQMSNNK</sequence>
<protein>
    <submittedName>
        <fullName evidence="2">Uncharacterized protein</fullName>
    </submittedName>
</protein>
<organism evidence="2 3">
    <name type="scientific">Candidatus Roizmanbacteria bacterium CG_4_10_14_0_8_um_filter_39_9</name>
    <dbReference type="NCBI Taxonomy" id="1974829"/>
    <lineage>
        <taxon>Bacteria</taxon>
        <taxon>Candidatus Roizmaniibacteriota</taxon>
    </lineage>
</organism>
<feature type="transmembrane region" description="Helical" evidence="1">
    <location>
        <begin position="296"/>
        <end position="315"/>
    </location>
</feature>
<feature type="transmembrane region" description="Helical" evidence="1">
    <location>
        <begin position="200"/>
        <end position="219"/>
    </location>
</feature>
<gene>
    <name evidence="2" type="ORF">COY90_01775</name>
</gene>
<comment type="caution">
    <text evidence="2">The sequence shown here is derived from an EMBL/GenBank/DDBJ whole genome shotgun (WGS) entry which is preliminary data.</text>
</comment>
<feature type="transmembrane region" description="Helical" evidence="1">
    <location>
        <begin position="352"/>
        <end position="377"/>
    </location>
</feature>
<feature type="transmembrane region" description="Helical" evidence="1">
    <location>
        <begin position="6"/>
        <end position="27"/>
    </location>
</feature>
<evidence type="ECO:0000313" key="3">
    <source>
        <dbReference type="Proteomes" id="UP000230108"/>
    </source>
</evidence>
<feature type="transmembrane region" description="Helical" evidence="1">
    <location>
        <begin position="428"/>
        <end position="450"/>
    </location>
</feature>
<feature type="transmembrane region" description="Helical" evidence="1">
    <location>
        <begin position="85"/>
        <end position="106"/>
    </location>
</feature>
<feature type="transmembrane region" description="Helical" evidence="1">
    <location>
        <begin position="270"/>
        <end position="289"/>
    </location>
</feature>
<accession>A0A2M7QEC6</accession>
<evidence type="ECO:0000256" key="1">
    <source>
        <dbReference type="SAM" id="Phobius"/>
    </source>
</evidence>
<dbReference type="AlphaFoldDB" id="A0A2M7QEC6"/>
<feature type="transmembrane region" description="Helical" evidence="1">
    <location>
        <begin position="137"/>
        <end position="155"/>
    </location>
</feature>
<keyword evidence="1" id="KW-0812">Transmembrane</keyword>
<feature type="transmembrane region" description="Helical" evidence="1">
    <location>
        <begin position="115"/>
        <end position="131"/>
    </location>
</feature>
<feature type="transmembrane region" description="Helical" evidence="1">
    <location>
        <begin position="321"/>
        <end position="340"/>
    </location>
</feature>